<feature type="signal peptide" evidence="2">
    <location>
        <begin position="1"/>
        <end position="25"/>
    </location>
</feature>
<dbReference type="InterPro" id="IPR003137">
    <property type="entry name" value="PA_domain"/>
</dbReference>
<organism evidence="4 5">
    <name type="scientific">Saccoglossus kowalevskii</name>
    <name type="common">Acorn worm</name>
    <dbReference type="NCBI Taxonomy" id="10224"/>
    <lineage>
        <taxon>Eukaryota</taxon>
        <taxon>Metazoa</taxon>
        <taxon>Hemichordata</taxon>
        <taxon>Enteropneusta</taxon>
        <taxon>Harrimaniidae</taxon>
        <taxon>Saccoglossus</taxon>
    </lineage>
</organism>
<dbReference type="InterPro" id="IPR007369">
    <property type="entry name" value="Peptidase_A22B_SPP"/>
</dbReference>
<keyword evidence="1" id="KW-1133">Transmembrane helix</keyword>
<keyword evidence="2" id="KW-0732">Signal</keyword>
<feature type="domain" description="PA" evidence="3">
    <location>
        <begin position="83"/>
        <end position="153"/>
    </location>
</feature>
<dbReference type="Pfam" id="PF02225">
    <property type="entry name" value="PA"/>
    <property type="match status" value="1"/>
</dbReference>
<dbReference type="GeneID" id="102805507"/>
<sequence length="374" mass="42125">MADQRVGGNKLSLFLIIFTISQTTAEFGLLNVRNSNDPNVLPKDYCLTYNPLYQDLPKTIEESKYYSYLSLLPDFLCHEPESPERLADKIVVVMRGNCTFTEKATLVQASNGNAVVVASKDALVTPHGNESAGDYDNINIPVALIRYDDAEEIQGKGDGIVAALYAPAETTRVDYNLILIWLIAVGTVVIGAYWSGLTAHRIDKKRMLRRKRGDAESAKDEEDEDEAQSIDVSAVMVIIFVVMIVSMLLLLYFFYDYIVYVIILFFCVAAAAGIHACLLPFIRMIPLGSYKWMFHLIMSNINVLHICCEPLKFCHMINDSTHNDKIVLPYVAQCFKDPNEITATRFLVFCCENKVIHNYLQEIQSVVFSQKSEV</sequence>
<feature type="chain" id="PRO_5046219007" evidence="2">
    <location>
        <begin position="26"/>
        <end position="374"/>
    </location>
</feature>
<evidence type="ECO:0000259" key="3">
    <source>
        <dbReference type="Pfam" id="PF02225"/>
    </source>
</evidence>
<evidence type="ECO:0000256" key="2">
    <source>
        <dbReference type="SAM" id="SignalP"/>
    </source>
</evidence>
<reference evidence="5" key="1">
    <citation type="submission" date="2025-08" db="UniProtKB">
        <authorList>
            <consortium name="RefSeq"/>
        </authorList>
    </citation>
    <scope>IDENTIFICATION</scope>
    <source>
        <tissue evidence="5">Testes</tissue>
    </source>
</reference>
<feature type="transmembrane region" description="Helical" evidence="1">
    <location>
        <begin position="261"/>
        <end position="282"/>
    </location>
</feature>
<dbReference type="Proteomes" id="UP000694865">
    <property type="component" value="Unplaced"/>
</dbReference>
<dbReference type="PANTHER" id="PTHR12174">
    <property type="entry name" value="SIGNAL PEPTIDE PEPTIDASE"/>
    <property type="match status" value="1"/>
</dbReference>
<proteinExistence type="predicted"/>
<dbReference type="Pfam" id="PF04258">
    <property type="entry name" value="Peptidase_A22B"/>
    <property type="match status" value="1"/>
</dbReference>
<dbReference type="RefSeq" id="XP_006815878.1">
    <property type="nucleotide sequence ID" value="XM_006815815.1"/>
</dbReference>
<dbReference type="PANTHER" id="PTHR12174:SF103">
    <property type="entry name" value="INTRAMEMBRANE PROTEASE (IMPAS) FAMILY"/>
    <property type="match status" value="1"/>
</dbReference>
<keyword evidence="1" id="KW-0472">Membrane</keyword>
<protein>
    <submittedName>
        <fullName evidence="5">Signal peptide peptidase-like 2B-like</fullName>
    </submittedName>
</protein>
<dbReference type="Gene3D" id="3.50.30.30">
    <property type="match status" value="1"/>
</dbReference>
<feature type="transmembrane region" description="Helical" evidence="1">
    <location>
        <begin position="234"/>
        <end position="255"/>
    </location>
</feature>
<name>A0ABM0M787_SACKO</name>
<keyword evidence="1" id="KW-0812">Transmembrane</keyword>
<gene>
    <name evidence="5" type="primary">LOC102805507</name>
</gene>
<evidence type="ECO:0000256" key="1">
    <source>
        <dbReference type="SAM" id="Phobius"/>
    </source>
</evidence>
<evidence type="ECO:0000313" key="4">
    <source>
        <dbReference type="Proteomes" id="UP000694865"/>
    </source>
</evidence>
<dbReference type="SUPFAM" id="SSF52025">
    <property type="entry name" value="PA domain"/>
    <property type="match status" value="1"/>
</dbReference>
<accession>A0ABM0M787</accession>
<feature type="transmembrane region" description="Helical" evidence="1">
    <location>
        <begin position="178"/>
        <end position="202"/>
    </location>
</feature>
<dbReference type="InterPro" id="IPR046450">
    <property type="entry name" value="PA_dom_sf"/>
</dbReference>
<keyword evidence="4" id="KW-1185">Reference proteome</keyword>
<evidence type="ECO:0000313" key="5">
    <source>
        <dbReference type="RefSeq" id="XP_006815878.1"/>
    </source>
</evidence>